<dbReference type="SUPFAM" id="SSF100920">
    <property type="entry name" value="Heat shock protein 70kD (HSP70), peptide-binding domain"/>
    <property type="match status" value="1"/>
</dbReference>
<reference evidence="4 5" key="1">
    <citation type="submission" date="2020-06" db="EMBL/GenBank/DDBJ databases">
        <authorList>
            <person name="Li R."/>
            <person name="Bekaert M."/>
        </authorList>
    </citation>
    <scope>NUCLEOTIDE SEQUENCE [LARGE SCALE GENOMIC DNA]</scope>
    <source>
        <strain evidence="5">wild</strain>
    </source>
</reference>
<dbReference type="Pfam" id="PF00012">
    <property type="entry name" value="HSP70"/>
    <property type="match status" value="1"/>
</dbReference>
<dbReference type="Proteomes" id="UP000507470">
    <property type="component" value="Unassembled WGS sequence"/>
</dbReference>
<evidence type="ECO:0000256" key="1">
    <source>
        <dbReference type="ARBA" id="ARBA00007381"/>
    </source>
</evidence>
<dbReference type="SUPFAM" id="SSF53067">
    <property type="entry name" value="Actin-like ATPase domain"/>
    <property type="match status" value="2"/>
</dbReference>
<evidence type="ECO:0000256" key="2">
    <source>
        <dbReference type="ARBA" id="ARBA00022741"/>
    </source>
</evidence>
<accession>A0A6J8A9H5</accession>
<evidence type="ECO:0000256" key="3">
    <source>
        <dbReference type="ARBA" id="ARBA00022840"/>
    </source>
</evidence>
<dbReference type="Gene3D" id="3.90.640.10">
    <property type="entry name" value="Actin, Chain A, domain 4"/>
    <property type="match status" value="1"/>
</dbReference>
<comment type="similarity">
    <text evidence="1">Belongs to the heat shock protein 70 family.</text>
</comment>
<dbReference type="GO" id="GO:0140662">
    <property type="term" value="F:ATP-dependent protein folding chaperone"/>
    <property type="evidence" value="ECO:0007669"/>
    <property type="project" value="InterPro"/>
</dbReference>
<keyword evidence="3" id="KW-0067">ATP-binding</keyword>
<dbReference type="InterPro" id="IPR029047">
    <property type="entry name" value="HSP70_peptide-bd_sf"/>
</dbReference>
<dbReference type="InterPro" id="IPR043129">
    <property type="entry name" value="ATPase_NBD"/>
</dbReference>
<dbReference type="PANTHER" id="PTHR14187">
    <property type="entry name" value="ALPHA KINASE/ELONGATION FACTOR 2 KINASE"/>
    <property type="match status" value="1"/>
</dbReference>
<gene>
    <name evidence="4" type="ORF">MCOR_4581</name>
</gene>
<dbReference type="PANTHER" id="PTHR14187:SF5">
    <property type="entry name" value="HEAT SHOCK 70 KDA PROTEIN 12A"/>
    <property type="match status" value="1"/>
</dbReference>
<proteinExistence type="inferred from homology"/>
<dbReference type="CDD" id="cd10229">
    <property type="entry name" value="ASKHA_NBD_HSP70_HSPA12"/>
    <property type="match status" value="1"/>
</dbReference>
<dbReference type="InterPro" id="IPR013126">
    <property type="entry name" value="Hsp_70_fam"/>
</dbReference>
<dbReference type="GO" id="GO:0005524">
    <property type="term" value="F:ATP binding"/>
    <property type="evidence" value="ECO:0007669"/>
    <property type="project" value="UniProtKB-KW"/>
</dbReference>
<keyword evidence="5" id="KW-1185">Reference proteome</keyword>
<protein>
    <recommendedName>
        <fullName evidence="6">HSPA12A</fullName>
    </recommendedName>
</protein>
<name>A0A6J8A9H5_MYTCO</name>
<dbReference type="Gene3D" id="3.30.420.40">
    <property type="match status" value="2"/>
</dbReference>
<dbReference type="OrthoDB" id="2963168at2759"/>
<evidence type="ECO:0008006" key="6">
    <source>
        <dbReference type="Google" id="ProtNLM"/>
    </source>
</evidence>
<dbReference type="EMBL" id="CACVKT020000784">
    <property type="protein sequence ID" value="CAC5363007.1"/>
    <property type="molecule type" value="Genomic_DNA"/>
</dbReference>
<evidence type="ECO:0000313" key="5">
    <source>
        <dbReference type="Proteomes" id="UP000507470"/>
    </source>
</evidence>
<dbReference type="AlphaFoldDB" id="A0A6J8A9H5"/>
<sequence length="469" mass="52702">MILKDITGKSMPAIDVFALSIMALKNHLMSYLETKGTGVEARDIRWVLTVPAIWTDNAKYFMRESAEKAGIPKDTLLLALEPEAASIYCQYLPTEKLTGIEPGFTMSEPGTKYMIVDLGGGTADITVHEKLSDGCLKELCRATGGKCGGTYVDLEYIQMLISILGESLIEIFKRENPDSYLDLIREFETKKRIIKSSSDIKKVNMVIPMTVVNKLCKTHINKDFKSALASSQFSDSIVIRGDKVRIDTDVFKKLFDKTIENILELIQEIFKMKKAFSLNQILLVGGFSTCILVQEAVRREFPNCRVVIPFDPDLAVLKGAVLFGHKSELISSRISRFTYGISFNQKFDPAIHDDKHRKFIDGVWRCRHAFDKIVEKDTVIPIGATIQRLYKPRQDHSVTWFKIYASENYNPMYTTEDGCSFLGKVAIDLSNSASRQGLEVEFTFGNTELGLTAIETETGIKCNAQFALI</sequence>
<organism evidence="4 5">
    <name type="scientific">Mytilus coruscus</name>
    <name type="common">Sea mussel</name>
    <dbReference type="NCBI Taxonomy" id="42192"/>
    <lineage>
        <taxon>Eukaryota</taxon>
        <taxon>Metazoa</taxon>
        <taxon>Spiralia</taxon>
        <taxon>Lophotrochozoa</taxon>
        <taxon>Mollusca</taxon>
        <taxon>Bivalvia</taxon>
        <taxon>Autobranchia</taxon>
        <taxon>Pteriomorphia</taxon>
        <taxon>Mytilida</taxon>
        <taxon>Mytiloidea</taxon>
        <taxon>Mytilidae</taxon>
        <taxon>Mytilinae</taxon>
        <taxon>Mytilus</taxon>
    </lineage>
</organism>
<keyword evidence="2" id="KW-0547">Nucleotide-binding</keyword>
<evidence type="ECO:0000313" key="4">
    <source>
        <dbReference type="EMBL" id="CAC5363007.1"/>
    </source>
</evidence>